<accession>A0A0G0Z1E0</accession>
<dbReference type="AlphaFoldDB" id="A0A0G0Z1E0"/>
<name>A0A0G0Z1E0_9BACT</name>
<keyword evidence="2" id="KW-0732">Signal</keyword>
<feature type="signal peptide" evidence="2">
    <location>
        <begin position="1"/>
        <end position="22"/>
    </location>
</feature>
<evidence type="ECO:0000259" key="3">
    <source>
        <dbReference type="Pfam" id="PF14402"/>
    </source>
</evidence>
<feature type="domain" description="7 transmembrane helices usually fused to an inactive transglutaminase" evidence="3">
    <location>
        <begin position="92"/>
        <end position="283"/>
    </location>
</feature>
<reference evidence="4 5" key="1">
    <citation type="journal article" date="2015" name="Nature">
        <title>rRNA introns, odd ribosomes, and small enigmatic genomes across a large radiation of phyla.</title>
        <authorList>
            <person name="Brown C.T."/>
            <person name="Hug L.A."/>
            <person name="Thomas B.C."/>
            <person name="Sharon I."/>
            <person name="Castelle C.J."/>
            <person name="Singh A."/>
            <person name="Wilkins M.J."/>
            <person name="Williams K.H."/>
            <person name="Banfield J.F."/>
        </authorList>
    </citation>
    <scope>NUCLEOTIDE SEQUENCE [LARGE SCALE GENOMIC DNA]</scope>
</reference>
<evidence type="ECO:0000313" key="4">
    <source>
        <dbReference type="EMBL" id="KKS42590.1"/>
    </source>
</evidence>
<dbReference type="Pfam" id="PF14402">
    <property type="entry name" value="7TM_transglut"/>
    <property type="match status" value="1"/>
</dbReference>
<dbReference type="EMBL" id="LCDA01000009">
    <property type="protein sequence ID" value="KKS42590.1"/>
    <property type="molecule type" value="Genomic_DNA"/>
</dbReference>
<feature type="transmembrane region" description="Helical" evidence="1">
    <location>
        <begin position="165"/>
        <end position="186"/>
    </location>
</feature>
<keyword evidence="1" id="KW-0812">Transmembrane</keyword>
<evidence type="ECO:0000256" key="1">
    <source>
        <dbReference type="SAM" id="Phobius"/>
    </source>
</evidence>
<evidence type="ECO:0000313" key="5">
    <source>
        <dbReference type="Proteomes" id="UP000033854"/>
    </source>
</evidence>
<feature type="transmembrane region" description="Helical" evidence="1">
    <location>
        <begin position="249"/>
        <end position="266"/>
    </location>
</feature>
<organism evidence="4 5">
    <name type="scientific">Candidatus Collierbacteria bacterium GW2011_GWA2_42_17</name>
    <dbReference type="NCBI Taxonomy" id="1618378"/>
    <lineage>
        <taxon>Bacteria</taxon>
        <taxon>Candidatus Collieribacteriota</taxon>
    </lineage>
</organism>
<dbReference type="Proteomes" id="UP000033854">
    <property type="component" value="Unassembled WGS sequence"/>
</dbReference>
<comment type="caution">
    <text evidence="4">The sequence shown here is derived from an EMBL/GenBank/DDBJ whole genome shotgun (WGS) entry which is preliminary data.</text>
</comment>
<proteinExistence type="predicted"/>
<keyword evidence="1" id="KW-0472">Membrane</keyword>
<sequence>MKKVLMVLAIFLFFLLPIKSWAAPLEDEVPVSSVSAEVAVEKGIDLTIPSEKGDRLTTLMNGQKLTGWWGKDVLKIAMRKAVSEGVSPNTLVLLFLFPLVAALVAFSRQVIGVSGFGIITPALLSVAFLSTGGLVGMVLMIFILGVATFARTLIKKVKIPYLSKLAILIWIISMAVLVLLLVSPMIGLERLMGVGIFPIMLFVLLAETFIEAQITRSLSTSMWMTTETVILAFVAYKLMSAPWIQSQVLLHPEISVIVILIVDLFIGKYKGLRLSEVWRFRKIVFRK</sequence>
<evidence type="ECO:0000256" key="2">
    <source>
        <dbReference type="SAM" id="SignalP"/>
    </source>
</evidence>
<feature type="transmembrane region" description="Helical" evidence="1">
    <location>
        <begin position="86"/>
        <end position="105"/>
    </location>
</feature>
<keyword evidence="1" id="KW-1133">Transmembrane helix</keyword>
<feature type="transmembrane region" description="Helical" evidence="1">
    <location>
        <begin position="192"/>
        <end position="210"/>
    </location>
</feature>
<feature type="chain" id="PRO_5002535632" description="7 transmembrane helices usually fused to an inactive transglutaminase domain-containing protein" evidence="2">
    <location>
        <begin position="23"/>
        <end position="287"/>
    </location>
</feature>
<feature type="transmembrane region" description="Helical" evidence="1">
    <location>
        <begin position="222"/>
        <end position="243"/>
    </location>
</feature>
<protein>
    <recommendedName>
        <fullName evidence="3">7 transmembrane helices usually fused to an inactive transglutaminase domain-containing protein</fullName>
    </recommendedName>
</protein>
<gene>
    <name evidence="4" type="ORF">UV06_C0009G0005</name>
</gene>
<dbReference type="InterPro" id="IPR025840">
    <property type="entry name" value="7TM_transglut"/>
</dbReference>